<keyword evidence="4" id="KW-1185">Reference proteome</keyword>
<dbReference type="InterPro" id="IPR000983">
    <property type="entry name" value="Bac_GSPG_pilin"/>
</dbReference>
<dbReference type="SUPFAM" id="SSF54523">
    <property type="entry name" value="Pili subunits"/>
    <property type="match status" value="1"/>
</dbReference>
<evidence type="ECO:0000256" key="2">
    <source>
        <dbReference type="SAM" id="Phobius"/>
    </source>
</evidence>
<evidence type="ECO:0000313" key="3">
    <source>
        <dbReference type="EMBL" id="QXI27861.1"/>
    </source>
</evidence>
<name>A0A9E6PJV4_9PSED</name>
<keyword evidence="2" id="KW-1133">Transmembrane helix</keyword>
<evidence type="ECO:0000313" key="4">
    <source>
        <dbReference type="Proteomes" id="UP000634530"/>
    </source>
</evidence>
<evidence type="ECO:0000256" key="1">
    <source>
        <dbReference type="ARBA" id="ARBA00022481"/>
    </source>
</evidence>
<feature type="transmembrane region" description="Helical" evidence="2">
    <location>
        <begin position="12"/>
        <end position="33"/>
    </location>
</feature>
<reference evidence="3 4" key="1">
    <citation type="journal article" date="2020" name="Microorganisms">
        <title>Reliable Identification of Environmental Pseudomonas Isolates Using the rpoD Gene.</title>
        <authorList>
            <consortium name="The Broad Institute Genome Sequencing Platform"/>
            <person name="Girard L."/>
            <person name="Lood C."/>
            <person name="Rokni-Zadeh H."/>
            <person name="van Noort V."/>
            <person name="Lavigne R."/>
            <person name="De Mot R."/>
        </authorList>
    </citation>
    <scope>NUCLEOTIDE SEQUENCE [LARGE SCALE GENOMIC DNA]</scope>
    <source>
        <strain evidence="3 4">RW8P3</strain>
    </source>
</reference>
<sequence>MKHNPAQSGFTLVELMVSVVVVAILAAIAVPAYSSYVNKSTIKAAQSDLVALSLNLENTYQKQLVYPTATASGSTQIQCVLTGNPSSCTSNPSSGWQPSQSSKFNYSLSSTSTTYTVTATGNGGALNGCTISLDQSNSRSISSCDPYNSSNGWL</sequence>
<keyword evidence="1" id="KW-0488">Methylation</keyword>
<dbReference type="PRINTS" id="PR00813">
    <property type="entry name" value="BCTERIALGSPG"/>
</dbReference>
<dbReference type="Pfam" id="PF07963">
    <property type="entry name" value="N_methyl"/>
    <property type="match status" value="1"/>
</dbReference>
<accession>A0A9E6PJV4</accession>
<reference evidence="3 4" key="2">
    <citation type="journal article" date="2021" name="Microorganisms">
        <title>The Ever-Expanding Pseudomonas Genus: Description of 43 New Species and Partition of the Pseudomonas putida Group.</title>
        <authorList>
            <person name="Girard L."/>
            <person name="Lood C."/>
            <person name="Hofte M."/>
            <person name="Vandamme P."/>
            <person name="Rokni-Zadeh H."/>
            <person name="van Noort V."/>
            <person name="Lavigne R."/>
            <person name="De Mot R."/>
        </authorList>
    </citation>
    <scope>NUCLEOTIDE SEQUENCE [LARGE SCALE GENOMIC DNA]</scope>
    <source>
        <strain evidence="3 4">RW8P3</strain>
    </source>
</reference>
<keyword evidence="2" id="KW-0472">Membrane</keyword>
<dbReference type="EMBL" id="CP077093">
    <property type="protein sequence ID" value="QXI27861.1"/>
    <property type="molecule type" value="Genomic_DNA"/>
</dbReference>
<dbReference type="RefSeq" id="WP_186683036.1">
    <property type="nucleotide sequence ID" value="NZ_CP077093.1"/>
</dbReference>
<dbReference type="GO" id="GO:0015628">
    <property type="term" value="P:protein secretion by the type II secretion system"/>
    <property type="evidence" value="ECO:0007669"/>
    <property type="project" value="InterPro"/>
</dbReference>
<dbReference type="InterPro" id="IPR031982">
    <property type="entry name" value="PilE-like"/>
</dbReference>
<dbReference type="InterPro" id="IPR012902">
    <property type="entry name" value="N_methyl_site"/>
</dbReference>
<dbReference type="InterPro" id="IPR045584">
    <property type="entry name" value="Pilin-like"/>
</dbReference>
<keyword evidence="2" id="KW-0812">Transmembrane</keyword>
<dbReference type="Pfam" id="PF16732">
    <property type="entry name" value="ComP_DUS"/>
    <property type="match status" value="1"/>
</dbReference>
<dbReference type="GO" id="GO:0015627">
    <property type="term" value="C:type II protein secretion system complex"/>
    <property type="evidence" value="ECO:0007669"/>
    <property type="project" value="InterPro"/>
</dbReference>
<proteinExistence type="predicted"/>
<dbReference type="Gene3D" id="3.30.700.10">
    <property type="entry name" value="Glycoprotein, Type 4 Pilin"/>
    <property type="match status" value="1"/>
</dbReference>
<dbReference type="NCBIfam" id="TIGR02532">
    <property type="entry name" value="IV_pilin_GFxxxE"/>
    <property type="match status" value="1"/>
</dbReference>
<dbReference type="Proteomes" id="UP000634530">
    <property type="component" value="Chromosome"/>
</dbReference>
<organism evidence="3 4">
    <name type="scientific">Pseudomonas vanderleydeniana</name>
    <dbReference type="NCBI Taxonomy" id="2745495"/>
    <lineage>
        <taxon>Bacteria</taxon>
        <taxon>Pseudomonadati</taxon>
        <taxon>Pseudomonadota</taxon>
        <taxon>Gammaproteobacteria</taxon>
        <taxon>Pseudomonadales</taxon>
        <taxon>Pseudomonadaceae</taxon>
        <taxon>Pseudomonas</taxon>
    </lineage>
</organism>
<dbReference type="KEGG" id="pvw:HU752_028895"/>
<dbReference type="AlphaFoldDB" id="A0A9E6PJV4"/>
<gene>
    <name evidence="3" type="ORF">HU752_028895</name>
</gene>
<dbReference type="PANTHER" id="PTHR30093">
    <property type="entry name" value="GENERAL SECRETION PATHWAY PROTEIN G"/>
    <property type="match status" value="1"/>
</dbReference>
<dbReference type="GO" id="GO:0043683">
    <property type="term" value="P:type IV pilus assembly"/>
    <property type="evidence" value="ECO:0007669"/>
    <property type="project" value="InterPro"/>
</dbReference>
<dbReference type="PANTHER" id="PTHR30093:SF47">
    <property type="entry name" value="TYPE IV PILUS NON-CORE MINOR PILIN PILE"/>
    <property type="match status" value="1"/>
</dbReference>
<dbReference type="PROSITE" id="PS00409">
    <property type="entry name" value="PROKAR_NTER_METHYL"/>
    <property type="match status" value="1"/>
</dbReference>
<protein>
    <submittedName>
        <fullName evidence="3">Prepilin-type N-terminal cleavage/methylation domain-containing protein</fullName>
    </submittedName>
</protein>